<dbReference type="Gene3D" id="3.90.550.10">
    <property type="entry name" value="Spore Coat Polysaccharide Biosynthesis Protein SpsA, Chain A"/>
    <property type="match status" value="1"/>
</dbReference>
<keyword evidence="2" id="KW-0808">Transferase</keyword>
<dbReference type="SUPFAM" id="SSF53448">
    <property type="entry name" value="Nucleotide-diphospho-sugar transferases"/>
    <property type="match status" value="1"/>
</dbReference>
<accession>A0ABT5KT93</accession>
<organism evidence="2 3">
    <name type="scientific">Roseateles koreensis</name>
    <dbReference type="NCBI Taxonomy" id="2987526"/>
    <lineage>
        <taxon>Bacteria</taxon>
        <taxon>Pseudomonadati</taxon>
        <taxon>Pseudomonadota</taxon>
        <taxon>Betaproteobacteria</taxon>
        <taxon>Burkholderiales</taxon>
        <taxon>Sphaerotilaceae</taxon>
        <taxon>Roseateles</taxon>
    </lineage>
</organism>
<feature type="domain" description="Glycosyltransferase 2-like" evidence="1">
    <location>
        <begin position="5"/>
        <end position="115"/>
    </location>
</feature>
<dbReference type="RefSeq" id="WP_273597274.1">
    <property type="nucleotide sequence ID" value="NZ_JAQQXS010000011.1"/>
</dbReference>
<dbReference type="PANTHER" id="PTHR22916:SF3">
    <property type="entry name" value="UDP-GLCNAC:BETAGAL BETA-1,3-N-ACETYLGLUCOSAMINYLTRANSFERASE-LIKE PROTEIN 1"/>
    <property type="match status" value="1"/>
</dbReference>
<name>A0ABT5KT93_9BURK</name>
<dbReference type="Proteomes" id="UP001219862">
    <property type="component" value="Unassembled WGS sequence"/>
</dbReference>
<dbReference type="InterPro" id="IPR029044">
    <property type="entry name" value="Nucleotide-diphossugar_trans"/>
</dbReference>
<reference evidence="2 3" key="1">
    <citation type="submission" date="2022-10" db="EMBL/GenBank/DDBJ databases">
        <title>paucibacter sp. hw8 Genome sequencing.</title>
        <authorList>
            <person name="Park S."/>
        </authorList>
    </citation>
    <scope>NUCLEOTIDE SEQUENCE [LARGE SCALE GENOMIC DNA]</scope>
    <source>
        <strain evidence="3">hw8</strain>
    </source>
</reference>
<protein>
    <submittedName>
        <fullName evidence="2">Glycosyltransferase</fullName>
        <ecNumber evidence="2">2.4.-.-</ecNumber>
    </submittedName>
</protein>
<dbReference type="CDD" id="cd00761">
    <property type="entry name" value="Glyco_tranf_GTA_type"/>
    <property type="match status" value="1"/>
</dbReference>
<comment type="caution">
    <text evidence="2">The sequence shown here is derived from an EMBL/GenBank/DDBJ whole genome shotgun (WGS) entry which is preliminary data.</text>
</comment>
<sequence length="305" mass="34296">MPKVSVIIPAFNAARYLGETMASVLNSSFHDLELIVVDDGSKDETAQVAQSFVDNRVCVIRQSNRGMSASRNAGIAAATGQYIALLDADDVWHPDKLKLQVTLLDSQPEIGVCFTEFQIWHGSPIPDFSSQETSEKIEASLTGWIYPKMILTHFALPSTIVFRRSVWDALGPFLCENHQTDDWEYFVRASRAFRFAKLSDRLVLYRQHQGSLSKRPSPLNSTEAMRTRLLQQYGMTCPNGGPVDAVALAQRQYLGLRHFADGHLAHGDFALGLRSFGQLLRHSPQRFSTLLTLLKSIRQRIRRSF</sequence>
<evidence type="ECO:0000259" key="1">
    <source>
        <dbReference type="Pfam" id="PF00535"/>
    </source>
</evidence>
<keyword evidence="2" id="KW-0328">Glycosyltransferase</keyword>
<dbReference type="Pfam" id="PF00535">
    <property type="entry name" value="Glycos_transf_2"/>
    <property type="match status" value="1"/>
</dbReference>
<dbReference type="EMBL" id="JAQQXS010000011">
    <property type="protein sequence ID" value="MDC8786159.1"/>
    <property type="molecule type" value="Genomic_DNA"/>
</dbReference>
<proteinExistence type="predicted"/>
<dbReference type="InterPro" id="IPR001173">
    <property type="entry name" value="Glyco_trans_2-like"/>
</dbReference>
<dbReference type="EC" id="2.4.-.-" evidence="2"/>
<dbReference type="PANTHER" id="PTHR22916">
    <property type="entry name" value="GLYCOSYLTRANSFERASE"/>
    <property type="match status" value="1"/>
</dbReference>
<evidence type="ECO:0000313" key="3">
    <source>
        <dbReference type="Proteomes" id="UP001219862"/>
    </source>
</evidence>
<evidence type="ECO:0000313" key="2">
    <source>
        <dbReference type="EMBL" id="MDC8786159.1"/>
    </source>
</evidence>
<dbReference type="GO" id="GO:0016757">
    <property type="term" value="F:glycosyltransferase activity"/>
    <property type="evidence" value="ECO:0007669"/>
    <property type="project" value="UniProtKB-KW"/>
</dbReference>
<keyword evidence="3" id="KW-1185">Reference proteome</keyword>
<gene>
    <name evidence="2" type="ORF">PRZ01_13245</name>
</gene>